<gene>
    <name evidence="6" type="ORF">MNBD_GAMMA04-1052</name>
</gene>
<evidence type="ECO:0008006" key="7">
    <source>
        <dbReference type="Google" id="ProtNLM"/>
    </source>
</evidence>
<feature type="transmembrane region" description="Helical" evidence="5">
    <location>
        <begin position="138"/>
        <end position="162"/>
    </location>
</feature>
<feature type="transmembrane region" description="Helical" evidence="5">
    <location>
        <begin position="202"/>
        <end position="222"/>
    </location>
</feature>
<dbReference type="AlphaFoldDB" id="A0A3B0W381"/>
<keyword evidence="2 5" id="KW-0812">Transmembrane</keyword>
<evidence type="ECO:0000313" key="6">
    <source>
        <dbReference type="EMBL" id="VAW46970.1"/>
    </source>
</evidence>
<sequence>MILAWIGAILIGVTLGLLGSGGSILTVPVLTYVVGQETKLAIASSLIIVSLISLFSALFYAYNKLVKWRTVLLFGLPGIIGAVTGAWSAHFVSDAIQMLIFSILLLIAAFFLFAPPTLKDEAYEHPERAMHQIMIDGFLVGLVTGLVGVGGGFLIIPALVLLGGLSMRLAIGTSLVIVTVQSFAGFIGYMPLLNTLNLTLDWSIITLFSALGIVGSWFGHKLGKRIHQRHLKKGFSILLVFMGLIMLYKYISTLI</sequence>
<evidence type="ECO:0000256" key="5">
    <source>
        <dbReference type="SAM" id="Phobius"/>
    </source>
</evidence>
<evidence type="ECO:0000256" key="2">
    <source>
        <dbReference type="ARBA" id="ARBA00022692"/>
    </source>
</evidence>
<feature type="transmembrane region" description="Helical" evidence="5">
    <location>
        <begin position="6"/>
        <end position="33"/>
    </location>
</feature>
<dbReference type="GO" id="GO:0016020">
    <property type="term" value="C:membrane"/>
    <property type="evidence" value="ECO:0007669"/>
    <property type="project" value="UniProtKB-SubCell"/>
</dbReference>
<feature type="transmembrane region" description="Helical" evidence="5">
    <location>
        <begin position="169"/>
        <end position="190"/>
    </location>
</feature>
<feature type="non-terminal residue" evidence="6">
    <location>
        <position position="255"/>
    </location>
</feature>
<name>A0A3B0W381_9ZZZZ</name>
<feature type="transmembrane region" description="Helical" evidence="5">
    <location>
        <begin position="234"/>
        <end position="251"/>
    </location>
</feature>
<reference evidence="6" key="1">
    <citation type="submission" date="2018-06" db="EMBL/GenBank/DDBJ databases">
        <authorList>
            <person name="Zhirakovskaya E."/>
        </authorList>
    </citation>
    <scope>NUCLEOTIDE SEQUENCE</scope>
</reference>
<dbReference type="Pfam" id="PF01925">
    <property type="entry name" value="TauE"/>
    <property type="match status" value="1"/>
</dbReference>
<proteinExistence type="predicted"/>
<evidence type="ECO:0000256" key="4">
    <source>
        <dbReference type="ARBA" id="ARBA00023136"/>
    </source>
</evidence>
<dbReference type="InterPro" id="IPR002781">
    <property type="entry name" value="TM_pro_TauE-like"/>
</dbReference>
<accession>A0A3B0W381</accession>
<keyword evidence="3 5" id="KW-1133">Transmembrane helix</keyword>
<dbReference type="InterPro" id="IPR051598">
    <property type="entry name" value="TSUP/Inactive_protease-like"/>
</dbReference>
<feature type="transmembrane region" description="Helical" evidence="5">
    <location>
        <begin position="68"/>
        <end position="87"/>
    </location>
</feature>
<feature type="transmembrane region" description="Helical" evidence="5">
    <location>
        <begin position="99"/>
        <end position="118"/>
    </location>
</feature>
<dbReference type="PANTHER" id="PTHR43701">
    <property type="entry name" value="MEMBRANE TRANSPORTER PROTEIN MJ0441-RELATED"/>
    <property type="match status" value="1"/>
</dbReference>
<dbReference type="EMBL" id="UOFB01000167">
    <property type="protein sequence ID" value="VAW46970.1"/>
    <property type="molecule type" value="Genomic_DNA"/>
</dbReference>
<comment type="subcellular location">
    <subcellularLocation>
        <location evidence="1">Membrane</location>
        <topology evidence="1">Multi-pass membrane protein</topology>
    </subcellularLocation>
</comment>
<organism evidence="6">
    <name type="scientific">hydrothermal vent metagenome</name>
    <dbReference type="NCBI Taxonomy" id="652676"/>
    <lineage>
        <taxon>unclassified sequences</taxon>
        <taxon>metagenomes</taxon>
        <taxon>ecological metagenomes</taxon>
    </lineage>
</organism>
<feature type="transmembrane region" description="Helical" evidence="5">
    <location>
        <begin position="40"/>
        <end position="62"/>
    </location>
</feature>
<keyword evidence="4 5" id="KW-0472">Membrane</keyword>
<dbReference type="PANTHER" id="PTHR43701:SF2">
    <property type="entry name" value="MEMBRANE TRANSPORTER PROTEIN YJNA-RELATED"/>
    <property type="match status" value="1"/>
</dbReference>
<protein>
    <recommendedName>
        <fullName evidence="7">Membrane transporter protein</fullName>
    </recommendedName>
</protein>
<evidence type="ECO:0000256" key="3">
    <source>
        <dbReference type="ARBA" id="ARBA00022989"/>
    </source>
</evidence>
<evidence type="ECO:0000256" key="1">
    <source>
        <dbReference type="ARBA" id="ARBA00004141"/>
    </source>
</evidence>